<feature type="compositionally biased region" description="Polar residues" evidence="1">
    <location>
        <begin position="42"/>
        <end position="56"/>
    </location>
</feature>
<evidence type="ECO:0000313" key="3">
    <source>
        <dbReference type="Proteomes" id="UP001276659"/>
    </source>
</evidence>
<reference evidence="2" key="1">
    <citation type="submission" date="2022-11" db="EMBL/GenBank/DDBJ databases">
        <title>Chromosomal genome sequence assembly and mating type (MAT) locus characterization of the leprose asexual lichenized fungus Lepraria neglecta (Nyl.) Erichsen.</title>
        <authorList>
            <person name="Allen J.L."/>
            <person name="Pfeffer B."/>
        </authorList>
    </citation>
    <scope>NUCLEOTIDE SEQUENCE</scope>
    <source>
        <strain evidence="2">Allen 5258</strain>
    </source>
</reference>
<feature type="region of interest" description="Disordered" evidence="1">
    <location>
        <begin position="38"/>
        <end position="122"/>
    </location>
</feature>
<accession>A0AAE0DK81</accession>
<dbReference type="Proteomes" id="UP001276659">
    <property type="component" value="Unassembled WGS sequence"/>
</dbReference>
<dbReference type="EMBL" id="JASNWA010000007">
    <property type="protein sequence ID" value="KAK3173112.1"/>
    <property type="molecule type" value="Genomic_DNA"/>
</dbReference>
<evidence type="ECO:0000313" key="2">
    <source>
        <dbReference type="EMBL" id="KAK3173112.1"/>
    </source>
</evidence>
<sequence>MSSINSRVFEALPRVFHPVDLNILLAIANMPAAKRRKVSGPIGQTKSQQSTINFSGTKAGRRTITSDEKPAKAAKAKIVSEAEEEVTTAPPPQIEPISIVEPESTAPIEGADLDDDQSLRMRPRLTFHSKALDFTT</sequence>
<evidence type="ECO:0000256" key="1">
    <source>
        <dbReference type="SAM" id="MobiDB-lite"/>
    </source>
</evidence>
<protein>
    <submittedName>
        <fullName evidence="2">Uncharacterized protein</fullName>
    </submittedName>
</protein>
<name>A0AAE0DK81_9LECA</name>
<comment type="caution">
    <text evidence="2">The sequence shown here is derived from an EMBL/GenBank/DDBJ whole genome shotgun (WGS) entry which is preliminary data.</text>
</comment>
<proteinExistence type="predicted"/>
<gene>
    <name evidence="2" type="ORF">OEA41_006441</name>
</gene>
<keyword evidence="3" id="KW-1185">Reference proteome</keyword>
<organism evidence="2 3">
    <name type="scientific">Lepraria neglecta</name>
    <dbReference type="NCBI Taxonomy" id="209136"/>
    <lineage>
        <taxon>Eukaryota</taxon>
        <taxon>Fungi</taxon>
        <taxon>Dikarya</taxon>
        <taxon>Ascomycota</taxon>
        <taxon>Pezizomycotina</taxon>
        <taxon>Lecanoromycetes</taxon>
        <taxon>OSLEUM clade</taxon>
        <taxon>Lecanoromycetidae</taxon>
        <taxon>Lecanorales</taxon>
        <taxon>Lecanorineae</taxon>
        <taxon>Stereocaulaceae</taxon>
        <taxon>Lepraria</taxon>
    </lineage>
</organism>
<dbReference type="AlphaFoldDB" id="A0AAE0DK81"/>